<dbReference type="EMBL" id="JBHILJ010000009">
    <property type="protein sequence ID" value="MFB5737905.1"/>
    <property type="molecule type" value="Genomic_DNA"/>
</dbReference>
<dbReference type="Proteomes" id="UP001580391">
    <property type="component" value="Unassembled WGS sequence"/>
</dbReference>
<organism evidence="1 2">
    <name type="scientific">Leptospira wolffii</name>
    <dbReference type="NCBI Taxonomy" id="409998"/>
    <lineage>
        <taxon>Bacteria</taxon>
        <taxon>Pseudomonadati</taxon>
        <taxon>Spirochaetota</taxon>
        <taxon>Spirochaetia</taxon>
        <taxon>Leptospirales</taxon>
        <taxon>Leptospiraceae</taxon>
        <taxon>Leptospira</taxon>
    </lineage>
</organism>
<accession>A0ABV5BRW3</accession>
<reference evidence="1 2" key="1">
    <citation type="submission" date="2024-09" db="EMBL/GenBank/DDBJ databases">
        <title>Taxonomic and Genotyping Characterization of Leptospira Strains isolated from Multiple Sources in Colombia highlights the importance of intermediate species.</title>
        <authorList>
            <person name="Torres Higuera L."/>
            <person name="Rojas Tapias D."/>
            <person name="Jimenez Velasquez S."/>
            <person name="Renjifo Ibanez C."/>
        </authorList>
    </citation>
    <scope>NUCLEOTIDE SEQUENCE [LARGE SCALE GENOMIC DNA]</scope>
    <source>
        <strain evidence="1 2">Lep080</strain>
    </source>
</reference>
<evidence type="ECO:0000313" key="2">
    <source>
        <dbReference type="Proteomes" id="UP001580391"/>
    </source>
</evidence>
<comment type="caution">
    <text evidence="1">The sequence shown here is derived from an EMBL/GenBank/DDBJ whole genome shotgun (WGS) entry which is preliminary data.</text>
</comment>
<gene>
    <name evidence="1" type="ORF">ACE5IX_15380</name>
</gene>
<proteinExistence type="predicted"/>
<keyword evidence="2" id="KW-1185">Reference proteome</keyword>
<dbReference type="RefSeq" id="WP_135700314.1">
    <property type="nucleotide sequence ID" value="NZ_JBHILI010000010.1"/>
</dbReference>
<sequence length="124" mass="14561">MYSRIRFLKLLFIPLFFSLYCVSEIVRDSPDQGFYRCIGEDPSNIQIAELARRVALRKDPRMNTWTKPSCEIRYLSDVEEWLVLFFRHDDVPEDVLILHGAESISVLISAKDMRIKTVSSNVRY</sequence>
<protein>
    <submittedName>
        <fullName evidence="1">Uncharacterized protein</fullName>
    </submittedName>
</protein>
<evidence type="ECO:0000313" key="1">
    <source>
        <dbReference type="EMBL" id="MFB5737905.1"/>
    </source>
</evidence>
<name>A0ABV5BRW3_9LEPT</name>